<dbReference type="Proteomes" id="UP001472677">
    <property type="component" value="Unassembled WGS sequence"/>
</dbReference>
<accession>A0ABR2C9Y3</accession>
<reference evidence="1 2" key="1">
    <citation type="journal article" date="2024" name="G3 (Bethesda)">
        <title>Genome assembly of Hibiscus sabdariffa L. provides insights into metabolisms of medicinal natural products.</title>
        <authorList>
            <person name="Kim T."/>
        </authorList>
    </citation>
    <scope>NUCLEOTIDE SEQUENCE [LARGE SCALE GENOMIC DNA]</scope>
    <source>
        <strain evidence="1">TK-2024</strain>
        <tissue evidence="1">Old leaves</tissue>
    </source>
</reference>
<dbReference type="EMBL" id="JBBPBM010000061">
    <property type="protein sequence ID" value="KAK8515968.1"/>
    <property type="molecule type" value="Genomic_DNA"/>
</dbReference>
<protein>
    <submittedName>
        <fullName evidence="1">Uncharacterized protein</fullName>
    </submittedName>
</protein>
<name>A0ABR2C9Y3_9ROSI</name>
<sequence>MKLIYSITSLLPRTTRALYARNRIQLGGLPANILLPWPSGKCQCAQRATSTAKAAVAVVEARNRLKAFPSVEGTSSLDLRERKACVFRLGSFPLDRLL</sequence>
<evidence type="ECO:0000313" key="1">
    <source>
        <dbReference type="EMBL" id="KAK8515968.1"/>
    </source>
</evidence>
<proteinExistence type="predicted"/>
<keyword evidence="2" id="KW-1185">Reference proteome</keyword>
<comment type="caution">
    <text evidence="1">The sequence shown here is derived from an EMBL/GenBank/DDBJ whole genome shotgun (WGS) entry which is preliminary data.</text>
</comment>
<evidence type="ECO:0000313" key="2">
    <source>
        <dbReference type="Proteomes" id="UP001472677"/>
    </source>
</evidence>
<organism evidence="1 2">
    <name type="scientific">Hibiscus sabdariffa</name>
    <name type="common">roselle</name>
    <dbReference type="NCBI Taxonomy" id="183260"/>
    <lineage>
        <taxon>Eukaryota</taxon>
        <taxon>Viridiplantae</taxon>
        <taxon>Streptophyta</taxon>
        <taxon>Embryophyta</taxon>
        <taxon>Tracheophyta</taxon>
        <taxon>Spermatophyta</taxon>
        <taxon>Magnoliopsida</taxon>
        <taxon>eudicotyledons</taxon>
        <taxon>Gunneridae</taxon>
        <taxon>Pentapetalae</taxon>
        <taxon>rosids</taxon>
        <taxon>malvids</taxon>
        <taxon>Malvales</taxon>
        <taxon>Malvaceae</taxon>
        <taxon>Malvoideae</taxon>
        <taxon>Hibiscus</taxon>
    </lineage>
</organism>
<gene>
    <name evidence="1" type="ORF">V6N12_066806</name>
</gene>